<dbReference type="InterPro" id="IPR011527">
    <property type="entry name" value="ABC1_TM_dom"/>
</dbReference>
<gene>
    <name evidence="12" type="ORF">CCR87_10985</name>
</gene>
<dbReference type="Pfam" id="PF00005">
    <property type="entry name" value="ABC_tran"/>
    <property type="match status" value="1"/>
</dbReference>
<evidence type="ECO:0000256" key="5">
    <source>
        <dbReference type="ARBA" id="ARBA00022741"/>
    </source>
</evidence>
<sequence>METWRKAWSLLNAREKRNALLVLAVAVLAAATSTAMVGAVMPFLAVLSDPGRIATTPALAWLYDRLGFRSAYGFLMMLGVGALAVIIVATAMQMLSTYAVARFAQMRVHSLSHRLMARYLGQPYEFFLDHHSGDMGTRVLAEAGEVVSRCLRPAAVIVTSLLTILALLAFLLWVSPGVSIVAFAVLGGSYGLVYAITRARLRKLGVARAAANAERFRMASEALGGVKDIKLLGREAAYVDRFRVPSQRLAKVDVKIQLLSQLPQLVIQAVAFGGIILLCLVLVRASDFEGGEAIGAIVPLLGVFALAGQRMMPELSRLYGSIAVMQSGRAVVDLVHADLVRGDGRPLPRVRVGGLGLRQEMRLDAISYRYPNAERPGVEGISLTVRAGERIGIVGSTGAGKTTLADIVLGLLRPQSGWIVVDGQVVDDSRVRAWQESVGYVPQDIFLTDSSVRENIALGVPPEEIEDERVQRAARIASLDTFVREQLPEGYDTRVGERGVRLSGGQRQRIGIARAMYHDADLIVFDEATSALDNLTERDVMTAINALPGDKTILMIAHRLSTVKVCDRIVVLDQGRLVAVGPWEELLATSPEFRRIAEVARVA</sequence>
<evidence type="ECO:0000256" key="2">
    <source>
        <dbReference type="ARBA" id="ARBA00022448"/>
    </source>
</evidence>
<keyword evidence="3" id="KW-1003">Cell membrane</keyword>
<evidence type="ECO:0000256" key="9">
    <source>
        <dbReference type="SAM" id="Phobius"/>
    </source>
</evidence>
<evidence type="ECO:0000313" key="13">
    <source>
        <dbReference type="Proteomes" id="UP000706333"/>
    </source>
</evidence>
<dbReference type="GO" id="GO:0005886">
    <property type="term" value="C:plasma membrane"/>
    <property type="evidence" value="ECO:0007669"/>
    <property type="project" value="UniProtKB-SubCell"/>
</dbReference>
<protein>
    <recommendedName>
        <fullName evidence="14">ABC transporter ATP-binding protein</fullName>
    </recommendedName>
</protein>
<reference evidence="12" key="1">
    <citation type="submission" date="2017-05" db="EMBL/GenBank/DDBJ databases">
        <authorList>
            <person name="Imhoff J.F."/>
            <person name="Rahn T."/>
            <person name="Kuenzel S."/>
            <person name="Neulinger S.C."/>
        </authorList>
    </citation>
    <scope>NUCLEOTIDE SEQUENCE</scope>
    <source>
        <strain evidence="12">LMG 28126</strain>
    </source>
</reference>
<evidence type="ECO:0000256" key="7">
    <source>
        <dbReference type="ARBA" id="ARBA00022989"/>
    </source>
</evidence>
<dbReference type="Gene3D" id="1.20.1560.10">
    <property type="entry name" value="ABC transporter type 1, transmembrane domain"/>
    <property type="match status" value="1"/>
</dbReference>
<dbReference type="InterPro" id="IPR039421">
    <property type="entry name" value="Type_1_exporter"/>
</dbReference>
<dbReference type="GO" id="GO:0005524">
    <property type="term" value="F:ATP binding"/>
    <property type="evidence" value="ECO:0007669"/>
    <property type="project" value="UniProtKB-KW"/>
</dbReference>
<organism evidence="12 13">
    <name type="scientific">Rhodobaculum claviforme</name>
    <dbReference type="NCBI Taxonomy" id="1549854"/>
    <lineage>
        <taxon>Bacteria</taxon>
        <taxon>Pseudomonadati</taxon>
        <taxon>Pseudomonadota</taxon>
        <taxon>Alphaproteobacteria</taxon>
        <taxon>Rhodobacterales</taxon>
        <taxon>Paracoccaceae</taxon>
        <taxon>Rhodobaculum</taxon>
    </lineage>
</organism>
<feature type="domain" description="ABC transmembrane type-1" evidence="11">
    <location>
        <begin position="59"/>
        <end position="327"/>
    </location>
</feature>
<dbReference type="InterPro" id="IPR017871">
    <property type="entry name" value="ABC_transporter-like_CS"/>
</dbReference>
<keyword evidence="8 9" id="KW-0472">Membrane</keyword>
<dbReference type="SUPFAM" id="SSF90123">
    <property type="entry name" value="ABC transporter transmembrane region"/>
    <property type="match status" value="1"/>
</dbReference>
<dbReference type="Proteomes" id="UP000706333">
    <property type="component" value="Unassembled WGS sequence"/>
</dbReference>
<feature type="transmembrane region" description="Helical" evidence="9">
    <location>
        <begin position="72"/>
        <end position="101"/>
    </location>
</feature>
<feature type="transmembrane region" description="Helical" evidence="9">
    <location>
        <begin position="180"/>
        <end position="197"/>
    </location>
</feature>
<dbReference type="GO" id="GO:0140359">
    <property type="term" value="F:ABC-type transporter activity"/>
    <property type="evidence" value="ECO:0007669"/>
    <property type="project" value="InterPro"/>
</dbReference>
<feature type="transmembrane region" description="Helical" evidence="9">
    <location>
        <begin position="154"/>
        <end position="174"/>
    </location>
</feature>
<dbReference type="InterPro" id="IPR003439">
    <property type="entry name" value="ABC_transporter-like_ATP-bd"/>
</dbReference>
<keyword evidence="7 9" id="KW-1133">Transmembrane helix</keyword>
<evidence type="ECO:0000256" key="8">
    <source>
        <dbReference type="ARBA" id="ARBA00023136"/>
    </source>
</evidence>
<dbReference type="InterPro" id="IPR027417">
    <property type="entry name" value="P-loop_NTPase"/>
</dbReference>
<dbReference type="PROSITE" id="PS50893">
    <property type="entry name" value="ABC_TRANSPORTER_2"/>
    <property type="match status" value="1"/>
</dbReference>
<dbReference type="Pfam" id="PF00664">
    <property type="entry name" value="ABC_membrane"/>
    <property type="match status" value="1"/>
</dbReference>
<evidence type="ECO:0000256" key="4">
    <source>
        <dbReference type="ARBA" id="ARBA00022692"/>
    </source>
</evidence>
<evidence type="ECO:0000259" key="10">
    <source>
        <dbReference type="PROSITE" id="PS50893"/>
    </source>
</evidence>
<dbReference type="InterPro" id="IPR036640">
    <property type="entry name" value="ABC1_TM_sf"/>
</dbReference>
<dbReference type="GO" id="GO:0016887">
    <property type="term" value="F:ATP hydrolysis activity"/>
    <property type="evidence" value="ECO:0007669"/>
    <property type="project" value="InterPro"/>
</dbReference>
<name>A0A934TLQ9_9RHOB</name>
<accession>A0A934TLQ9</accession>
<dbReference type="PROSITE" id="PS50929">
    <property type="entry name" value="ABC_TM1F"/>
    <property type="match status" value="1"/>
</dbReference>
<comment type="caution">
    <text evidence="12">The sequence shown here is derived from an EMBL/GenBank/DDBJ whole genome shotgun (WGS) entry which is preliminary data.</text>
</comment>
<dbReference type="AlphaFoldDB" id="A0A934TLQ9"/>
<keyword evidence="6" id="KW-0067">ATP-binding</keyword>
<dbReference type="SMART" id="SM00382">
    <property type="entry name" value="AAA"/>
    <property type="match status" value="1"/>
</dbReference>
<feature type="domain" description="ABC transporter" evidence="10">
    <location>
        <begin position="361"/>
        <end position="599"/>
    </location>
</feature>
<comment type="subcellular location">
    <subcellularLocation>
        <location evidence="1">Cell membrane</location>
        <topology evidence="1">Multi-pass membrane protein</topology>
    </subcellularLocation>
</comment>
<keyword evidence="13" id="KW-1185">Reference proteome</keyword>
<dbReference type="Gene3D" id="3.40.50.300">
    <property type="entry name" value="P-loop containing nucleotide triphosphate hydrolases"/>
    <property type="match status" value="1"/>
</dbReference>
<keyword evidence="2" id="KW-0813">Transport</keyword>
<proteinExistence type="predicted"/>
<dbReference type="PROSITE" id="PS00211">
    <property type="entry name" value="ABC_TRANSPORTER_1"/>
    <property type="match status" value="1"/>
</dbReference>
<keyword evidence="5" id="KW-0547">Nucleotide-binding</keyword>
<evidence type="ECO:0000313" key="12">
    <source>
        <dbReference type="EMBL" id="MBK5927846.1"/>
    </source>
</evidence>
<keyword evidence="4 9" id="KW-0812">Transmembrane</keyword>
<feature type="transmembrane region" description="Helical" evidence="9">
    <location>
        <begin position="265"/>
        <end position="285"/>
    </location>
</feature>
<evidence type="ECO:0000256" key="3">
    <source>
        <dbReference type="ARBA" id="ARBA00022475"/>
    </source>
</evidence>
<dbReference type="PANTHER" id="PTHR24221">
    <property type="entry name" value="ATP-BINDING CASSETTE SUB-FAMILY B"/>
    <property type="match status" value="1"/>
</dbReference>
<dbReference type="EMBL" id="NHSD01000276">
    <property type="protein sequence ID" value="MBK5927846.1"/>
    <property type="molecule type" value="Genomic_DNA"/>
</dbReference>
<dbReference type="FunFam" id="3.40.50.300:FF:000299">
    <property type="entry name" value="ABC transporter ATP-binding protein/permease"/>
    <property type="match status" value="1"/>
</dbReference>
<evidence type="ECO:0000256" key="1">
    <source>
        <dbReference type="ARBA" id="ARBA00004651"/>
    </source>
</evidence>
<dbReference type="PANTHER" id="PTHR24221:SF654">
    <property type="entry name" value="ATP-BINDING CASSETTE SUB-FAMILY B MEMBER 6"/>
    <property type="match status" value="1"/>
</dbReference>
<evidence type="ECO:0008006" key="14">
    <source>
        <dbReference type="Google" id="ProtNLM"/>
    </source>
</evidence>
<dbReference type="GO" id="GO:0034040">
    <property type="term" value="F:ATPase-coupled lipid transmembrane transporter activity"/>
    <property type="evidence" value="ECO:0007669"/>
    <property type="project" value="TreeGrafter"/>
</dbReference>
<reference evidence="12" key="2">
    <citation type="journal article" date="2020" name="Microorganisms">
        <title>Osmotic Adaptation and Compatible Solute Biosynthesis of Phototrophic Bacteria as Revealed from Genome Analyses.</title>
        <authorList>
            <person name="Imhoff J.F."/>
            <person name="Rahn T."/>
            <person name="Kunzel S."/>
            <person name="Keller A."/>
            <person name="Neulinger S.C."/>
        </authorList>
    </citation>
    <scope>NUCLEOTIDE SEQUENCE</scope>
    <source>
        <strain evidence="12">LMG 28126</strain>
    </source>
</reference>
<dbReference type="InterPro" id="IPR003593">
    <property type="entry name" value="AAA+_ATPase"/>
</dbReference>
<dbReference type="SUPFAM" id="SSF52540">
    <property type="entry name" value="P-loop containing nucleoside triphosphate hydrolases"/>
    <property type="match status" value="1"/>
</dbReference>
<evidence type="ECO:0000259" key="11">
    <source>
        <dbReference type="PROSITE" id="PS50929"/>
    </source>
</evidence>
<evidence type="ECO:0000256" key="6">
    <source>
        <dbReference type="ARBA" id="ARBA00022840"/>
    </source>
</evidence>